<dbReference type="RefSeq" id="WP_206706906.1">
    <property type="nucleotide sequence ID" value="NZ_CP059066.1"/>
</dbReference>
<keyword evidence="2" id="KW-1185">Reference proteome</keyword>
<name>A0A8A0RMC1_9FIRM</name>
<organism evidence="1 2">
    <name type="scientific">Koleobacter methoxysyntrophicus</name>
    <dbReference type="NCBI Taxonomy" id="2751313"/>
    <lineage>
        <taxon>Bacteria</taxon>
        <taxon>Bacillati</taxon>
        <taxon>Bacillota</taxon>
        <taxon>Clostridia</taxon>
        <taxon>Koleobacterales</taxon>
        <taxon>Koleobacteraceae</taxon>
        <taxon>Koleobacter</taxon>
    </lineage>
</organism>
<accession>A0A8A0RMC1</accession>
<evidence type="ECO:0000313" key="1">
    <source>
        <dbReference type="EMBL" id="QSQ09551.1"/>
    </source>
</evidence>
<dbReference type="AlphaFoldDB" id="A0A8A0RMC1"/>
<dbReference type="EMBL" id="CP059066">
    <property type="protein sequence ID" value="QSQ09551.1"/>
    <property type="molecule type" value="Genomic_DNA"/>
</dbReference>
<proteinExistence type="predicted"/>
<protein>
    <submittedName>
        <fullName evidence="1">26 kDa periplasmic immunogenic protein</fullName>
    </submittedName>
</protein>
<dbReference type="Proteomes" id="UP000662904">
    <property type="component" value="Chromosome"/>
</dbReference>
<dbReference type="InterPro" id="IPR007497">
    <property type="entry name" value="SIMPL/DUF541"/>
</dbReference>
<dbReference type="InterPro" id="IPR052022">
    <property type="entry name" value="26kDa_periplasmic_antigen"/>
</dbReference>
<gene>
    <name evidence="1" type="ORF">H0A61_01923</name>
</gene>
<sequence>MNIKKYKVILLSLILFSVVFFFGICIDKDIGVKGNDIIVEAAEEEPPAGFITVTGEGIIKVKPDFAVIYVNISTDGTTADEAQKENHWILNKMLKNMNNIGISRENIETVNYNIYPAFPEKTEGDSTGLSVFELENDLKIYIQDIDNIGSIIDSIISSGVNSIYRLEFGITNLEEVRNEAVGKAVNHAKEQGETIAKALGLEPLKPVSIKSISEIETPEGFSINTQGEEYMANTAIFPPNIVIRGLVEVKYKY</sequence>
<dbReference type="Gene3D" id="3.30.110.170">
    <property type="entry name" value="Protein of unknown function (DUF541), domain 1"/>
    <property type="match status" value="1"/>
</dbReference>
<dbReference type="Gene3D" id="3.30.70.2970">
    <property type="entry name" value="Protein of unknown function (DUF541), domain 2"/>
    <property type="match status" value="1"/>
</dbReference>
<reference evidence="1" key="1">
    <citation type="submission" date="2020-07" db="EMBL/GenBank/DDBJ databases">
        <title>Koleobacter methoxysyntrophicus gen. nov., sp. nov., a novel anaerobic bacterium isolated from deep subsurface oil field and proposal of Koleobacterales ord. nov. in the phylum Firmicutes.</title>
        <authorList>
            <person name="Sakamoto S."/>
            <person name="Tamaki H."/>
        </authorList>
    </citation>
    <scope>NUCLEOTIDE SEQUENCE</scope>
    <source>
        <strain evidence="1">NRmbB1</strain>
    </source>
</reference>
<dbReference type="PANTHER" id="PTHR34387:SF2">
    <property type="entry name" value="SLR1258 PROTEIN"/>
    <property type="match status" value="1"/>
</dbReference>
<dbReference type="GO" id="GO:0006974">
    <property type="term" value="P:DNA damage response"/>
    <property type="evidence" value="ECO:0007669"/>
    <property type="project" value="TreeGrafter"/>
</dbReference>
<evidence type="ECO:0000313" key="2">
    <source>
        <dbReference type="Proteomes" id="UP000662904"/>
    </source>
</evidence>
<dbReference type="KEGG" id="kme:H0A61_01923"/>
<dbReference type="Pfam" id="PF04402">
    <property type="entry name" value="SIMPL"/>
    <property type="match status" value="1"/>
</dbReference>
<dbReference type="PANTHER" id="PTHR34387">
    <property type="entry name" value="SLR1258 PROTEIN"/>
    <property type="match status" value="1"/>
</dbReference>